<accession>A0A6C0AVL4</accession>
<protein>
    <submittedName>
        <fullName evidence="1">Uncharacterized protein</fullName>
    </submittedName>
</protein>
<dbReference type="EMBL" id="MN738764">
    <property type="protein sequence ID" value="QHS83802.1"/>
    <property type="molecule type" value="Genomic_DNA"/>
</dbReference>
<reference evidence="1" key="1">
    <citation type="journal article" date="2020" name="Nature">
        <title>Giant virus diversity and host interactions through global metagenomics.</title>
        <authorList>
            <person name="Schulz F."/>
            <person name="Roux S."/>
            <person name="Paez-Espino D."/>
            <person name="Jungbluth S."/>
            <person name="Walsh D.A."/>
            <person name="Denef V.J."/>
            <person name="McMahon K.D."/>
            <person name="Konstantinidis K.T."/>
            <person name="Eloe-Fadrosh E.A."/>
            <person name="Kyrpides N.C."/>
            <person name="Woyke T."/>
        </authorList>
    </citation>
    <scope>NUCLEOTIDE SEQUENCE</scope>
    <source>
        <strain evidence="1">GVMAG-S-ERX555961-36</strain>
    </source>
</reference>
<evidence type="ECO:0000313" key="1">
    <source>
        <dbReference type="EMBL" id="QHS83802.1"/>
    </source>
</evidence>
<proteinExistence type="predicted"/>
<organism evidence="1">
    <name type="scientific">viral metagenome</name>
    <dbReference type="NCBI Taxonomy" id="1070528"/>
    <lineage>
        <taxon>unclassified sequences</taxon>
        <taxon>metagenomes</taxon>
        <taxon>organismal metagenomes</taxon>
    </lineage>
</organism>
<dbReference type="AlphaFoldDB" id="A0A6C0AVL4"/>
<sequence length="299" mass="32723">MVTAGQYRLGGFDLTLNDPRTIANVQYILQYFAGNQSGYPNLNINMYRVLGDFTDTSGNSTLDNNITISDVQYMLQNFAGNISGYPKVGEFIFLPLGSEPNVTSFPNMAVGISAKYSYNSKDKQITFSLKYTGYDPSGVNVDDSNESIIQGVCIEFDTPSTDPLVSNKTHDVSGGKFYNMASPGTSAMGYGKAALITLDNQLPSDSWQIVDVIPYSPAPRVIKSQIVQNVPLQTEGGNDMHNLILGTCVSIRKQVGQLDDGSPKYVDYAYGIPTENIVLEGMTFAPYTQEIYDANNFFN</sequence>
<name>A0A6C0AVL4_9ZZZZ</name>